<dbReference type="GO" id="GO:0006508">
    <property type="term" value="P:proteolysis"/>
    <property type="evidence" value="ECO:0007669"/>
    <property type="project" value="InterPro"/>
</dbReference>
<sequence length="213" mass="23760">MAAMARLELLSFLLWAGDSGLDLQKRVINGAACEDSERLYHVRLLAVHGQEIFFCGGSLIDEEWILTAAHCWPGTGKMFVIINAHPDPKNNETMEINIEDLIISLSLSLSLSLSRNHIPRILQCGDMTVVNCTTTHISFVWGKILESSEFVCVSQGDSGGGVEFNGHLYAVIQGSPRLAFMNPCMFLRVCKYIDWIKETMTESRNRLNCFNCG</sequence>
<evidence type="ECO:0000259" key="3">
    <source>
        <dbReference type="PROSITE" id="PS50240"/>
    </source>
</evidence>
<dbReference type="SUPFAM" id="SSF50494">
    <property type="entry name" value="Trypsin-like serine proteases"/>
    <property type="match status" value="1"/>
</dbReference>
<proteinExistence type="predicted"/>
<feature type="signal peptide" evidence="2">
    <location>
        <begin position="1"/>
        <end position="20"/>
    </location>
</feature>
<dbReference type="GO" id="GO:0004252">
    <property type="term" value="F:serine-type endopeptidase activity"/>
    <property type="evidence" value="ECO:0007669"/>
    <property type="project" value="InterPro"/>
</dbReference>
<reference evidence="4" key="2">
    <citation type="submission" date="2025-08" db="UniProtKB">
        <authorList>
            <consortium name="Ensembl"/>
        </authorList>
    </citation>
    <scope>IDENTIFICATION</scope>
</reference>
<evidence type="ECO:0000256" key="1">
    <source>
        <dbReference type="ARBA" id="ARBA00023157"/>
    </source>
</evidence>
<dbReference type="Gene3D" id="2.40.10.10">
    <property type="entry name" value="Trypsin-like serine proteases"/>
    <property type="match status" value="2"/>
</dbReference>
<dbReference type="PROSITE" id="PS50240">
    <property type="entry name" value="TRYPSIN_DOM"/>
    <property type="match status" value="1"/>
</dbReference>
<accession>A0A665W4S6</accession>
<dbReference type="InParanoid" id="A0A665W4S6"/>
<dbReference type="SMART" id="SM00020">
    <property type="entry name" value="Tryp_SPc"/>
    <property type="match status" value="1"/>
</dbReference>
<protein>
    <recommendedName>
        <fullName evidence="3">Peptidase S1 domain-containing protein</fullName>
    </recommendedName>
</protein>
<dbReference type="Proteomes" id="UP000472264">
    <property type="component" value="Chromosome 1"/>
</dbReference>
<dbReference type="PROSITE" id="PS00134">
    <property type="entry name" value="TRYPSIN_HIS"/>
    <property type="match status" value="1"/>
</dbReference>
<dbReference type="Ensembl" id="ENSENLT00000039739.1">
    <property type="protein sequence ID" value="ENSENLP00000038717.1"/>
    <property type="gene ID" value="ENSENLG00000016716.1"/>
</dbReference>
<dbReference type="Pfam" id="PF00089">
    <property type="entry name" value="Trypsin"/>
    <property type="match status" value="1"/>
</dbReference>
<feature type="chain" id="PRO_5025592823" description="Peptidase S1 domain-containing protein" evidence="2">
    <location>
        <begin position="21"/>
        <end position="213"/>
    </location>
</feature>
<reference evidence="4" key="1">
    <citation type="submission" date="2021-04" db="EMBL/GenBank/DDBJ databases">
        <authorList>
            <consortium name="Wellcome Sanger Institute Data Sharing"/>
        </authorList>
    </citation>
    <scope>NUCLEOTIDE SEQUENCE [LARGE SCALE GENOMIC DNA]</scope>
</reference>
<dbReference type="InterPro" id="IPR001254">
    <property type="entry name" value="Trypsin_dom"/>
</dbReference>
<dbReference type="AlphaFoldDB" id="A0A665W4S6"/>
<reference evidence="4" key="3">
    <citation type="submission" date="2025-09" db="UniProtKB">
        <authorList>
            <consortium name="Ensembl"/>
        </authorList>
    </citation>
    <scope>IDENTIFICATION</scope>
</reference>
<feature type="domain" description="Peptidase S1" evidence="3">
    <location>
        <begin position="27"/>
        <end position="201"/>
    </location>
</feature>
<dbReference type="InterPro" id="IPR043504">
    <property type="entry name" value="Peptidase_S1_PA_chymotrypsin"/>
</dbReference>
<dbReference type="InterPro" id="IPR009003">
    <property type="entry name" value="Peptidase_S1_PA"/>
</dbReference>
<dbReference type="OMA" id="FNGYDCE"/>
<evidence type="ECO:0000313" key="4">
    <source>
        <dbReference type="Ensembl" id="ENSENLP00000038717.1"/>
    </source>
</evidence>
<keyword evidence="1" id="KW-1015">Disulfide bond</keyword>
<evidence type="ECO:0000256" key="2">
    <source>
        <dbReference type="SAM" id="SignalP"/>
    </source>
</evidence>
<keyword evidence="5" id="KW-1185">Reference proteome</keyword>
<keyword evidence="2" id="KW-0732">Signal</keyword>
<organism evidence="4 5">
    <name type="scientific">Echeneis naucrates</name>
    <name type="common">Live sharksucker</name>
    <dbReference type="NCBI Taxonomy" id="173247"/>
    <lineage>
        <taxon>Eukaryota</taxon>
        <taxon>Metazoa</taxon>
        <taxon>Chordata</taxon>
        <taxon>Craniata</taxon>
        <taxon>Vertebrata</taxon>
        <taxon>Euteleostomi</taxon>
        <taxon>Actinopterygii</taxon>
        <taxon>Neopterygii</taxon>
        <taxon>Teleostei</taxon>
        <taxon>Neoteleostei</taxon>
        <taxon>Acanthomorphata</taxon>
        <taxon>Carangaria</taxon>
        <taxon>Carangiformes</taxon>
        <taxon>Echeneidae</taxon>
        <taxon>Echeneis</taxon>
    </lineage>
</organism>
<dbReference type="PANTHER" id="PTHR24271:SF50">
    <property type="match status" value="1"/>
</dbReference>
<dbReference type="InterPro" id="IPR018114">
    <property type="entry name" value="TRYPSIN_HIS"/>
</dbReference>
<dbReference type="PANTHER" id="PTHR24271">
    <property type="entry name" value="KALLIKREIN-RELATED"/>
    <property type="match status" value="1"/>
</dbReference>
<name>A0A665W4S6_ECHNA</name>
<evidence type="ECO:0000313" key="5">
    <source>
        <dbReference type="Proteomes" id="UP000472264"/>
    </source>
</evidence>